<evidence type="ECO:0000313" key="4">
    <source>
        <dbReference type="Proteomes" id="UP001634007"/>
    </source>
</evidence>
<evidence type="ECO:0000256" key="2">
    <source>
        <dbReference type="SAM" id="Phobius"/>
    </source>
</evidence>
<evidence type="ECO:0000313" key="3">
    <source>
        <dbReference type="EMBL" id="KAL3715986.1"/>
    </source>
</evidence>
<keyword evidence="2" id="KW-0812">Transmembrane</keyword>
<keyword evidence="2" id="KW-0472">Membrane</keyword>
<feature type="compositionally biased region" description="Low complexity" evidence="1">
    <location>
        <begin position="71"/>
        <end position="80"/>
    </location>
</feature>
<organism evidence="3 4">
    <name type="scientific">Eucalyptus globulus</name>
    <name type="common">Tasmanian blue gum</name>
    <dbReference type="NCBI Taxonomy" id="34317"/>
    <lineage>
        <taxon>Eukaryota</taxon>
        <taxon>Viridiplantae</taxon>
        <taxon>Streptophyta</taxon>
        <taxon>Embryophyta</taxon>
        <taxon>Tracheophyta</taxon>
        <taxon>Spermatophyta</taxon>
        <taxon>Magnoliopsida</taxon>
        <taxon>eudicotyledons</taxon>
        <taxon>Gunneridae</taxon>
        <taxon>Pentapetalae</taxon>
        <taxon>rosids</taxon>
        <taxon>malvids</taxon>
        <taxon>Myrtales</taxon>
        <taxon>Myrtaceae</taxon>
        <taxon>Myrtoideae</taxon>
        <taxon>Eucalypteae</taxon>
        <taxon>Eucalyptus</taxon>
    </lineage>
</organism>
<evidence type="ECO:0008006" key="5">
    <source>
        <dbReference type="Google" id="ProtNLM"/>
    </source>
</evidence>
<dbReference type="EMBL" id="JBJKBG010000011">
    <property type="protein sequence ID" value="KAL3715986.1"/>
    <property type="molecule type" value="Genomic_DNA"/>
</dbReference>
<feature type="transmembrane region" description="Helical" evidence="2">
    <location>
        <begin position="90"/>
        <end position="118"/>
    </location>
</feature>
<evidence type="ECO:0000256" key="1">
    <source>
        <dbReference type="SAM" id="MobiDB-lite"/>
    </source>
</evidence>
<reference evidence="3 4" key="1">
    <citation type="submission" date="2024-11" db="EMBL/GenBank/DDBJ databases">
        <title>Chromosome-level genome assembly of Eucalyptus globulus Labill. provides insights into its genome evolution.</title>
        <authorList>
            <person name="Li X."/>
        </authorList>
    </citation>
    <scope>NUCLEOTIDE SEQUENCE [LARGE SCALE GENOMIC DNA]</scope>
    <source>
        <strain evidence="3">CL2024</strain>
        <tissue evidence="3">Fresh tender leaves</tissue>
    </source>
</reference>
<gene>
    <name evidence="3" type="ORF">ACJRO7_007706</name>
</gene>
<comment type="caution">
    <text evidence="3">The sequence shown here is derived from an EMBL/GenBank/DDBJ whole genome shotgun (WGS) entry which is preliminary data.</text>
</comment>
<keyword evidence="2" id="KW-1133">Transmembrane helix</keyword>
<name>A0ABD3INW2_EUCGL</name>
<proteinExistence type="predicted"/>
<accession>A0ABD3INW2</accession>
<sequence length="295" mass="32522">MLALNRTTRNLIFSCIQKREFAGSLSPSPHRPSLLFLLSHGISSSTLRPEPLPRGHQPGKHSPDLPWPHGPRSNPRPRCSRCGTDWKSELWLLGVAMAAMATFVIVVWYLAFFIGVLAGPGYPALRVAGLTVSNSTVMASAGATWEAALLAQKPEHFGNLFFHKVHCFLYYQGDAEQPLALALAKPFVLRSTDRTVIKAKIRMERLAKAVVENMHRECRSVGTVAVGLELRMQGIYVLGSWWKKNYGLIEARCGHLRIALTNSCGEGSLVTGNNLATLPSDNLASCSYNGYDYSW</sequence>
<keyword evidence="4" id="KW-1185">Reference proteome</keyword>
<protein>
    <recommendedName>
        <fullName evidence="5">Late embryogenesis abundant protein LEA-2 subgroup domain-containing protein</fullName>
    </recommendedName>
</protein>
<feature type="region of interest" description="Disordered" evidence="1">
    <location>
        <begin position="48"/>
        <end position="80"/>
    </location>
</feature>
<dbReference type="Proteomes" id="UP001634007">
    <property type="component" value="Unassembled WGS sequence"/>
</dbReference>
<dbReference type="AlphaFoldDB" id="A0ABD3INW2"/>